<dbReference type="InterPro" id="IPR036513">
    <property type="entry name" value="STAS_dom_sf"/>
</dbReference>
<evidence type="ECO:0000256" key="1">
    <source>
        <dbReference type="SAM" id="MobiDB-lite"/>
    </source>
</evidence>
<evidence type="ECO:0000259" key="2">
    <source>
        <dbReference type="PROSITE" id="PS50801"/>
    </source>
</evidence>
<accession>A0A3M2M854</accession>
<dbReference type="SUPFAM" id="SSF52091">
    <property type="entry name" value="SpoIIaa-like"/>
    <property type="match status" value="1"/>
</dbReference>
<dbReference type="Pfam" id="PF13466">
    <property type="entry name" value="STAS_2"/>
    <property type="match status" value="1"/>
</dbReference>
<protein>
    <submittedName>
        <fullName evidence="3">STAS domain-containing protein</fullName>
    </submittedName>
</protein>
<sequence length="322" mass="34561">MSTLGDDGLPPPPSAAGQGATDAPGATAVAVGEARFGDHLALAFTGDEERYAVLAAYVRDGLDRDHKIVYMADQEDADAVLDRLAAVPAFADAGVDVREAAGDGRLAPRPVIEAFMASGRFDPDMTVDLLGAEVDLALVQGYRGVRITGETSFSLRGWPGTERFREFEHQCQEAFRAPGSRAMTICQYDRRWFGAEQLRLLLACHDGLVRVDDLHDDGVLRITPTFTPPGLALSGAVDESTLPALRAALDVAARREGHLCLDLSGLAFCDTEGLRAMLEIRTAGGPMDRQVVLRSVPGYLALMLRIASWDRLPGVFVEEAAP</sequence>
<dbReference type="Pfam" id="PF14417">
    <property type="entry name" value="MEDS"/>
    <property type="match status" value="1"/>
</dbReference>
<dbReference type="Gene3D" id="3.30.750.24">
    <property type="entry name" value="STAS domain"/>
    <property type="match status" value="1"/>
</dbReference>
<dbReference type="RefSeq" id="WP_122193852.1">
    <property type="nucleotide sequence ID" value="NZ_JBHSKC010000001.1"/>
</dbReference>
<feature type="region of interest" description="Disordered" evidence="1">
    <location>
        <begin position="1"/>
        <end position="24"/>
    </location>
</feature>
<dbReference type="EMBL" id="RFFG01000012">
    <property type="protein sequence ID" value="RMI45702.1"/>
    <property type="molecule type" value="Genomic_DNA"/>
</dbReference>
<feature type="domain" description="STAS" evidence="2">
    <location>
        <begin position="231"/>
        <end position="280"/>
    </location>
</feature>
<keyword evidence="4" id="KW-1185">Reference proteome</keyword>
<dbReference type="InterPro" id="IPR025847">
    <property type="entry name" value="MEDS_domain"/>
</dbReference>
<evidence type="ECO:0000313" key="3">
    <source>
        <dbReference type="EMBL" id="RMI45702.1"/>
    </source>
</evidence>
<reference evidence="3 4" key="1">
    <citation type="submission" date="2018-10" db="EMBL/GenBank/DDBJ databases">
        <title>Isolation from soil.</title>
        <authorList>
            <person name="Hu J."/>
        </authorList>
    </citation>
    <scope>NUCLEOTIDE SEQUENCE [LARGE SCALE GENOMIC DNA]</scope>
    <source>
        <strain evidence="3 4">NEAU-Ht49</strain>
    </source>
</reference>
<dbReference type="CDD" id="cd07043">
    <property type="entry name" value="STAS_anti-anti-sigma_factors"/>
    <property type="match status" value="1"/>
</dbReference>
<organism evidence="3 4">
    <name type="scientific">Actinomadura harenae</name>
    <dbReference type="NCBI Taxonomy" id="2483351"/>
    <lineage>
        <taxon>Bacteria</taxon>
        <taxon>Bacillati</taxon>
        <taxon>Actinomycetota</taxon>
        <taxon>Actinomycetes</taxon>
        <taxon>Streptosporangiales</taxon>
        <taxon>Thermomonosporaceae</taxon>
        <taxon>Actinomadura</taxon>
    </lineage>
</organism>
<dbReference type="InterPro" id="IPR058548">
    <property type="entry name" value="MlaB-like_STAS"/>
</dbReference>
<proteinExistence type="predicted"/>
<dbReference type="OrthoDB" id="116243at2"/>
<dbReference type="Proteomes" id="UP000282674">
    <property type="component" value="Unassembled WGS sequence"/>
</dbReference>
<dbReference type="InterPro" id="IPR002645">
    <property type="entry name" value="STAS_dom"/>
</dbReference>
<dbReference type="PROSITE" id="PS50801">
    <property type="entry name" value="STAS"/>
    <property type="match status" value="1"/>
</dbReference>
<evidence type="ECO:0000313" key="4">
    <source>
        <dbReference type="Proteomes" id="UP000282674"/>
    </source>
</evidence>
<name>A0A3M2M854_9ACTN</name>
<dbReference type="AlphaFoldDB" id="A0A3M2M854"/>
<gene>
    <name evidence="3" type="ORF">EBO15_08880</name>
</gene>
<comment type="caution">
    <text evidence="3">The sequence shown here is derived from an EMBL/GenBank/DDBJ whole genome shotgun (WGS) entry which is preliminary data.</text>
</comment>